<dbReference type="InterPro" id="IPR012902">
    <property type="entry name" value="N_methyl_site"/>
</dbReference>
<dbReference type="HOGENOM" id="CLU_1633636_0_0_0"/>
<comment type="caution">
    <text evidence="2">The sequence shown here is derived from an EMBL/GenBank/DDBJ whole genome shotgun (WGS) entry which is preliminary data.</text>
</comment>
<dbReference type="EMBL" id="CAQJ01000035">
    <property type="protein sequence ID" value="CCQ90535.1"/>
    <property type="molecule type" value="Genomic_DNA"/>
</dbReference>
<dbReference type="STRING" id="1266370.NITGR_310023"/>
<dbReference type="RefSeq" id="WP_005008155.1">
    <property type="nucleotide sequence ID" value="NZ_HG422173.1"/>
</dbReference>
<evidence type="ECO:0000313" key="3">
    <source>
        <dbReference type="Proteomes" id="UP000011704"/>
    </source>
</evidence>
<dbReference type="Proteomes" id="UP000011704">
    <property type="component" value="Unassembled WGS sequence"/>
</dbReference>
<dbReference type="Pfam" id="PF07963">
    <property type="entry name" value="N_methyl"/>
    <property type="match status" value="1"/>
</dbReference>
<dbReference type="InParanoid" id="M1YJ52"/>
<gene>
    <name evidence="2" type="ORF">NITGR_310023</name>
</gene>
<dbReference type="Gene3D" id="3.30.700.10">
    <property type="entry name" value="Glycoprotein, Type 4 Pilin"/>
    <property type="match status" value="1"/>
</dbReference>
<sequence length="162" mass="17744">MNLRHTLHNQRGMTMVEIILVIVILGIMIAVGAQFLFQSAEVDQQHSERVDRVTRAYVAMEIVVRELRIADPASIAIAGNNFSFDKQFGYPQDPATNNINYTYSPGAQTLQRNGGATTTIAENMSAFSITDNGGWYTLSMTLSGPVSGNFTLTSAVRPRTLS</sequence>
<dbReference type="AlphaFoldDB" id="M1YJ52"/>
<evidence type="ECO:0000313" key="2">
    <source>
        <dbReference type="EMBL" id="CCQ90535.1"/>
    </source>
</evidence>
<keyword evidence="1" id="KW-1133">Transmembrane helix</keyword>
<dbReference type="InterPro" id="IPR045584">
    <property type="entry name" value="Pilin-like"/>
</dbReference>
<dbReference type="NCBIfam" id="TIGR02532">
    <property type="entry name" value="IV_pilin_GFxxxE"/>
    <property type="match status" value="1"/>
</dbReference>
<proteinExistence type="predicted"/>
<accession>M1YJ52</accession>
<organism evidence="2 3">
    <name type="scientific">Nitrospina gracilis (strain 3/211)</name>
    <dbReference type="NCBI Taxonomy" id="1266370"/>
    <lineage>
        <taxon>Bacteria</taxon>
        <taxon>Pseudomonadati</taxon>
        <taxon>Nitrospinota/Tectimicrobiota group</taxon>
        <taxon>Nitrospinota</taxon>
        <taxon>Nitrospinia</taxon>
        <taxon>Nitrospinales</taxon>
        <taxon>Nitrospinaceae</taxon>
        <taxon>Nitrospina</taxon>
    </lineage>
</organism>
<name>M1YJ52_NITG3</name>
<keyword evidence="3" id="KW-1185">Reference proteome</keyword>
<protein>
    <submittedName>
        <fullName evidence="2">Putative Prepilin-like protein</fullName>
    </submittedName>
</protein>
<evidence type="ECO:0000256" key="1">
    <source>
        <dbReference type="SAM" id="Phobius"/>
    </source>
</evidence>
<feature type="transmembrane region" description="Helical" evidence="1">
    <location>
        <begin position="12"/>
        <end position="37"/>
    </location>
</feature>
<reference evidence="2 3" key="1">
    <citation type="journal article" date="2013" name="Front. Microbiol.">
        <title>The genome of Nitrospina gracilis illuminates the metabolism and evolution of the major marine nitrite oxidizer.</title>
        <authorList>
            <person name="Luecker S."/>
            <person name="Nowka B."/>
            <person name="Rattei T."/>
            <person name="Spieck E."/>
            <person name="and Daims H."/>
        </authorList>
    </citation>
    <scope>NUCLEOTIDE SEQUENCE [LARGE SCALE GENOMIC DNA]</scope>
    <source>
        <strain evidence="2 3">3/211</strain>
    </source>
</reference>
<keyword evidence="1" id="KW-0472">Membrane</keyword>
<dbReference type="SUPFAM" id="SSF54523">
    <property type="entry name" value="Pili subunits"/>
    <property type="match status" value="1"/>
</dbReference>
<keyword evidence="1" id="KW-0812">Transmembrane</keyword>